<dbReference type="EMBL" id="CM007364">
    <property type="protein sequence ID" value="OIW13684.1"/>
    <property type="molecule type" value="Genomic_DNA"/>
</dbReference>
<proteinExistence type="predicted"/>
<dbReference type="SUPFAM" id="SSF54631">
    <property type="entry name" value="CBS-domain pair"/>
    <property type="match status" value="2"/>
</dbReference>
<evidence type="ECO:0000259" key="5">
    <source>
        <dbReference type="PROSITE" id="PS50089"/>
    </source>
</evidence>
<evidence type="ECO:0000256" key="3">
    <source>
        <dbReference type="ARBA" id="ARBA00022833"/>
    </source>
</evidence>
<dbReference type="GO" id="GO:0061630">
    <property type="term" value="F:ubiquitin protein ligase activity"/>
    <property type="evidence" value="ECO:0007669"/>
    <property type="project" value="TreeGrafter"/>
</dbReference>
<dbReference type="PROSITE" id="PS00518">
    <property type="entry name" value="ZF_RING_1"/>
    <property type="match status" value="1"/>
</dbReference>
<dbReference type="InterPro" id="IPR046342">
    <property type="entry name" value="CBS_dom_sf"/>
</dbReference>
<evidence type="ECO:0000256" key="2">
    <source>
        <dbReference type="ARBA" id="ARBA00022771"/>
    </source>
</evidence>
<dbReference type="FunFam" id="3.30.40.10:FF:000660">
    <property type="entry name" value="RING/U-box superfamily protein"/>
    <property type="match status" value="1"/>
</dbReference>
<evidence type="ECO:0000256" key="1">
    <source>
        <dbReference type="ARBA" id="ARBA00022723"/>
    </source>
</evidence>
<dbReference type="InterPro" id="IPR013083">
    <property type="entry name" value="Znf_RING/FYVE/PHD"/>
</dbReference>
<gene>
    <name evidence="6" type="ORF">TanjilG_08026</name>
</gene>
<dbReference type="GO" id="GO:0016567">
    <property type="term" value="P:protein ubiquitination"/>
    <property type="evidence" value="ECO:0007669"/>
    <property type="project" value="TreeGrafter"/>
</dbReference>
<dbReference type="PANTHER" id="PTHR15315">
    <property type="entry name" value="RING FINGER PROTEIN 41, 151"/>
    <property type="match status" value="1"/>
</dbReference>
<keyword evidence="3" id="KW-0862">Zinc</keyword>
<feature type="domain" description="RING-type" evidence="5">
    <location>
        <begin position="470"/>
        <end position="508"/>
    </location>
</feature>
<dbReference type="Gramene" id="OIW13684">
    <property type="protein sequence ID" value="OIW13684"/>
    <property type="gene ID" value="TanjilG_08026"/>
</dbReference>
<evidence type="ECO:0000256" key="4">
    <source>
        <dbReference type="PROSITE-ProRule" id="PRU00175"/>
    </source>
</evidence>
<dbReference type="PROSITE" id="PS50089">
    <property type="entry name" value="ZF_RING_2"/>
    <property type="match status" value="1"/>
</dbReference>
<keyword evidence="7" id="KW-1185">Reference proteome</keyword>
<keyword evidence="2 4" id="KW-0863">Zinc-finger</keyword>
<dbReference type="InterPro" id="IPR001841">
    <property type="entry name" value="Znf_RING"/>
</dbReference>
<dbReference type="STRING" id="3871.A0A4P1RM41"/>
<evidence type="ECO:0000313" key="6">
    <source>
        <dbReference type="EMBL" id="OIW13684.1"/>
    </source>
</evidence>
<dbReference type="Proteomes" id="UP000188354">
    <property type="component" value="Chromosome LG04"/>
</dbReference>
<sequence>MAVRLFSSNEVSDLCLGKPAIRSISLSDTVSDAIFLLKKTPESYVSVWNCQHSLNHHHHCVCVGKVCMLHIICFISKPHNVKTLSLALQSPISLLLTETAALVRHLPPNASFLEAIDSMYEGVQNLVIPIEEQNNSNTRKRGGEKSPFLDSNKDYKTKYNYCWLTQEDVIRYLLNSIGLFSPAPATPINTLNVIDTENLLAINYDDPASSALELLSVALTNGSSVAVVDSQGKFVGEISPLVLNSSDESIIPPIATLSAGDLMAYIDAGGPPEDLVQLVKERLEEHNLGAALEMFVGDETGLSSWSSYSSSSSDEEFCSGKNWKQLGGNSAKVGRRSEAIVCYPWSSLLAVMIQALAHRVGYVWVLEEDGTLTGIVTFQDCNLAGALGLLRILIYKVYVDGTTTMSTQERKASIREFYAVIYPSLLQLQQGASDTEDKKQKTVCTERYRRRDDEEHRQASEIDIEREEECGICMEMNSKIVLPNCNHAMCLKCYREWRTRSQSCPFCRDSLKRVNSADLWVLTDNRDVVDMATVTRENLRRLFMYIDKLPLIIPGSLFDTYDSHLR</sequence>
<name>A0A4P1RM41_LUPAN</name>
<dbReference type="AlphaFoldDB" id="A0A4P1RM41"/>
<dbReference type="SMART" id="SM00184">
    <property type="entry name" value="RING"/>
    <property type="match status" value="1"/>
</dbReference>
<dbReference type="SUPFAM" id="SSF57850">
    <property type="entry name" value="RING/U-box"/>
    <property type="match status" value="1"/>
</dbReference>
<organism evidence="6 7">
    <name type="scientific">Lupinus angustifolius</name>
    <name type="common">Narrow-leaved blue lupine</name>
    <dbReference type="NCBI Taxonomy" id="3871"/>
    <lineage>
        <taxon>Eukaryota</taxon>
        <taxon>Viridiplantae</taxon>
        <taxon>Streptophyta</taxon>
        <taxon>Embryophyta</taxon>
        <taxon>Tracheophyta</taxon>
        <taxon>Spermatophyta</taxon>
        <taxon>Magnoliopsida</taxon>
        <taxon>eudicotyledons</taxon>
        <taxon>Gunneridae</taxon>
        <taxon>Pentapetalae</taxon>
        <taxon>rosids</taxon>
        <taxon>fabids</taxon>
        <taxon>Fabales</taxon>
        <taxon>Fabaceae</taxon>
        <taxon>Papilionoideae</taxon>
        <taxon>50 kb inversion clade</taxon>
        <taxon>genistoids sensu lato</taxon>
        <taxon>core genistoids</taxon>
        <taxon>Genisteae</taxon>
        <taxon>Lupinus</taxon>
    </lineage>
</organism>
<dbReference type="Pfam" id="PF13920">
    <property type="entry name" value="zf-C3HC4_3"/>
    <property type="match status" value="1"/>
</dbReference>
<evidence type="ECO:0000313" key="7">
    <source>
        <dbReference type="Proteomes" id="UP000188354"/>
    </source>
</evidence>
<accession>A0A4P1RM41</accession>
<dbReference type="GO" id="GO:0008270">
    <property type="term" value="F:zinc ion binding"/>
    <property type="evidence" value="ECO:0007669"/>
    <property type="project" value="UniProtKB-KW"/>
</dbReference>
<reference evidence="6 7" key="1">
    <citation type="journal article" date="2017" name="Plant Biotechnol. J.">
        <title>A comprehensive draft genome sequence for lupin (Lupinus angustifolius), an emerging health food: insights into plant-microbe interactions and legume evolution.</title>
        <authorList>
            <person name="Hane J.K."/>
            <person name="Ming Y."/>
            <person name="Kamphuis L.G."/>
            <person name="Nelson M.N."/>
            <person name="Garg G."/>
            <person name="Atkins C.A."/>
            <person name="Bayer P.E."/>
            <person name="Bravo A."/>
            <person name="Bringans S."/>
            <person name="Cannon S."/>
            <person name="Edwards D."/>
            <person name="Foley R."/>
            <person name="Gao L.L."/>
            <person name="Harrison M.J."/>
            <person name="Huang W."/>
            <person name="Hurgobin B."/>
            <person name="Li S."/>
            <person name="Liu C.W."/>
            <person name="McGrath A."/>
            <person name="Morahan G."/>
            <person name="Murray J."/>
            <person name="Weller J."/>
            <person name="Jian J."/>
            <person name="Singh K.B."/>
        </authorList>
    </citation>
    <scope>NUCLEOTIDE SEQUENCE [LARGE SCALE GENOMIC DNA]</scope>
    <source>
        <strain evidence="7">cv. Tanjil</strain>
        <tissue evidence="6">Whole plant</tissue>
    </source>
</reference>
<dbReference type="PANTHER" id="PTHR15315:SF102">
    <property type="entry name" value="RING-TYPE DOMAIN-CONTAINING PROTEIN"/>
    <property type="match status" value="1"/>
</dbReference>
<protein>
    <recommendedName>
        <fullName evidence="5">RING-type domain-containing protein</fullName>
    </recommendedName>
</protein>
<dbReference type="Gene3D" id="3.30.40.10">
    <property type="entry name" value="Zinc/RING finger domain, C3HC4 (zinc finger)"/>
    <property type="match status" value="1"/>
</dbReference>
<keyword evidence="1" id="KW-0479">Metal-binding</keyword>
<dbReference type="InterPro" id="IPR017907">
    <property type="entry name" value="Znf_RING_CS"/>
</dbReference>